<sequence length="234" mass="25488">MIKLVDERTERFFGVNAIEIKRDLPAKQLLFFGDSLTNQGYYSAALSDLWQTKFPDRWGLINAGVSGNRLLRDANTNSVWGSSFGPAGVGRLARILAQQPVDALIFMEGLNDLLHPGTTAPAAELPTATALIDGLRKVESLAADAGVPLLRLTITPFKTAVVDGRDAWTPQKERLRQMVNDYLKGFSTTIDLAGYVADPQDSAVLATPFDCGDHIHFSAEGGQRIAEFIAGQLW</sequence>
<keyword evidence="3" id="KW-1185">Reference proteome</keyword>
<dbReference type="Pfam" id="PF13472">
    <property type="entry name" value="Lipase_GDSL_2"/>
    <property type="match status" value="1"/>
</dbReference>
<feature type="domain" description="SGNH hydrolase-type esterase" evidence="1">
    <location>
        <begin position="31"/>
        <end position="223"/>
    </location>
</feature>
<reference evidence="2 3" key="1">
    <citation type="journal article" date="2015" name="Genome Announc.">
        <title>Expanding the biotechnology potential of lactobacilli through comparative genomics of 213 strains and associated genera.</title>
        <authorList>
            <person name="Sun Z."/>
            <person name="Harris H.M."/>
            <person name="McCann A."/>
            <person name="Guo C."/>
            <person name="Argimon S."/>
            <person name="Zhang W."/>
            <person name="Yang X."/>
            <person name="Jeffery I.B."/>
            <person name="Cooney J.C."/>
            <person name="Kagawa T.F."/>
            <person name="Liu W."/>
            <person name="Song Y."/>
            <person name="Salvetti E."/>
            <person name="Wrobel A."/>
            <person name="Rasinkangas P."/>
            <person name="Parkhill J."/>
            <person name="Rea M.C."/>
            <person name="O'Sullivan O."/>
            <person name="Ritari J."/>
            <person name="Douillard F.P."/>
            <person name="Paul Ross R."/>
            <person name="Yang R."/>
            <person name="Briner A.E."/>
            <person name="Felis G.E."/>
            <person name="de Vos W.M."/>
            <person name="Barrangou R."/>
            <person name="Klaenhammer T.R."/>
            <person name="Caufield P.W."/>
            <person name="Cui Y."/>
            <person name="Zhang H."/>
            <person name="O'Toole P.W."/>
        </authorList>
    </citation>
    <scope>NUCLEOTIDE SEQUENCE [LARGE SCALE GENOMIC DNA]</scope>
    <source>
        <strain evidence="2 3">DSM 21115</strain>
    </source>
</reference>
<dbReference type="SUPFAM" id="SSF52266">
    <property type="entry name" value="SGNH hydrolase"/>
    <property type="match status" value="1"/>
</dbReference>
<dbReference type="Gene3D" id="3.40.50.1110">
    <property type="entry name" value="SGNH hydrolase"/>
    <property type="match status" value="1"/>
</dbReference>
<dbReference type="InterPro" id="IPR036514">
    <property type="entry name" value="SGNH_hydro_sf"/>
</dbReference>
<gene>
    <name evidence="2" type="ORF">DY78_GL000402</name>
</gene>
<accession>A0A0R2NSK4</accession>
<dbReference type="PANTHER" id="PTHR43784:SF2">
    <property type="entry name" value="GDSL-LIKE LIPASE_ACYLHYDROLASE, PUTATIVE (AFU_ORTHOLOGUE AFUA_2G00820)-RELATED"/>
    <property type="match status" value="1"/>
</dbReference>
<dbReference type="InterPro" id="IPR013830">
    <property type="entry name" value="SGNH_hydro"/>
</dbReference>
<dbReference type="PANTHER" id="PTHR43784">
    <property type="entry name" value="GDSL-LIKE LIPASE/ACYLHYDROLASE, PUTATIVE (AFU_ORTHOLOGUE AFUA_2G00820)-RELATED"/>
    <property type="match status" value="1"/>
</dbReference>
<dbReference type="Proteomes" id="UP000050920">
    <property type="component" value="Unassembled WGS sequence"/>
</dbReference>
<dbReference type="AlphaFoldDB" id="A0A0R2NSK4"/>
<dbReference type="EMBL" id="AYGX02000095">
    <property type="protein sequence ID" value="KRO27005.1"/>
    <property type="molecule type" value="Genomic_DNA"/>
</dbReference>
<evidence type="ECO:0000259" key="1">
    <source>
        <dbReference type="Pfam" id="PF13472"/>
    </source>
</evidence>
<evidence type="ECO:0000313" key="2">
    <source>
        <dbReference type="EMBL" id="KRO27005.1"/>
    </source>
</evidence>
<dbReference type="RefSeq" id="WP_024624996.1">
    <property type="nucleotide sequence ID" value="NZ_AYGX02000095.1"/>
</dbReference>
<comment type="caution">
    <text evidence="2">The sequence shown here is derived from an EMBL/GenBank/DDBJ whole genome shotgun (WGS) entry which is preliminary data.</text>
</comment>
<protein>
    <recommendedName>
        <fullName evidence="1">SGNH hydrolase-type esterase domain-containing protein</fullName>
    </recommendedName>
</protein>
<name>A0A0R2NSK4_9LACO</name>
<evidence type="ECO:0000313" key="3">
    <source>
        <dbReference type="Proteomes" id="UP000050920"/>
    </source>
</evidence>
<organism evidence="2 3">
    <name type="scientific">Lactiplantibacillus fabifermentans DSM 21115</name>
    <dbReference type="NCBI Taxonomy" id="1413187"/>
    <lineage>
        <taxon>Bacteria</taxon>
        <taxon>Bacillati</taxon>
        <taxon>Bacillota</taxon>
        <taxon>Bacilli</taxon>
        <taxon>Lactobacillales</taxon>
        <taxon>Lactobacillaceae</taxon>
        <taxon>Lactiplantibacillus</taxon>
    </lineage>
</organism>
<dbReference type="InterPro" id="IPR053140">
    <property type="entry name" value="GDSL_Rv0518-like"/>
</dbReference>
<proteinExistence type="predicted"/>